<dbReference type="EMBL" id="BLXT01003731">
    <property type="protein sequence ID" value="GFO03835.1"/>
    <property type="molecule type" value="Genomic_DNA"/>
</dbReference>
<evidence type="ECO:0000313" key="2">
    <source>
        <dbReference type="EMBL" id="GFO03835.1"/>
    </source>
</evidence>
<sequence>MRAVLIVGGLSRPLCYYSILCPTQQEADQFQKYFGCSTPHPSPACRDFTFSWYERLECAWVNNPVETTQTSFTSAETTSETKIRMSPQTQPGCPESSEQPPQSQGPLTNGRRSFGRSRSRCQGQAQITGGQSNGDHRNPNRNLPACSQNRQSEVTQNPTAARATDGSNGNSLDKLPGSVPGDKSTSHLASQGLVSYKSYIALQELISYKSHLASQRLVSYSPILPRKGWFPISPTLPQKGWFPISSTLPRKGRFPIGPTLPHKGRFPMVPPCLTRADFL</sequence>
<name>A0AAV4A6N6_9GAST</name>
<gene>
    <name evidence="2" type="ORF">PoB_003034000</name>
</gene>
<feature type="compositionally biased region" description="Polar residues" evidence="1">
    <location>
        <begin position="121"/>
        <end position="130"/>
    </location>
</feature>
<dbReference type="Proteomes" id="UP000735302">
    <property type="component" value="Unassembled WGS sequence"/>
</dbReference>
<evidence type="ECO:0000256" key="1">
    <source>
        <dbReference type="SAM" id="MobiDB-lite"/>
    </source>
</evidence>
<evidence type="ECO:0000313" key="3">
    <source>
        <dbReference type="Proteomes" id="UP000735302"/>
    </source>
</evidence>
<feature type="region of interest" description="Disordered" evidence="1">
    <location>
        <begin position="70"/>
        <end position="184"/>
    </location>
</feature>
<protein>
    <submittedName>
        <fullName evidence="2">Uncharacterized protein</fullName>
    </submittedName>
</protein>
<feature type="compositionally biased region" description="Polar residues" evidence="1">
    <location>
        <begin position="145"/>
        <end position="171"/>
    </location>
</feature>
<feature type="compositionally biased region" description="Low complexity" evidence="1">
    <location>
        <begin position="70"/>
        <end position="80"/>
    </location>
</feature>
<comment type="caution">
    <text evidence="2">The sequence shown here is derived from an EMBL/GenBank/DDBJ whole genome shotgun (WGS) entry which is preliminary data.</text>
</comment>
<reference evidence="2 3" key="1">
    <citation type="journal article" date="2021" name="Elife">
        <title>Chloroplast acquisition without the gene transfer in kleptoplastic sea slugs, Plakobranchus ocellatus.</title>
        <authorList>
            <person name="Maeda T."/>
            <person name="Takahashi S."/>
            <person name="Yoshida T."/>
            <person name="Shimamura S."/>
            <person name="Takaki Y."/>
            <person name="Nagai Y."/>
            <person name="Toyoda A."/>
            <person name="Suzuki Y."/>
            <person name="Arimoto A."/>
            <person name="Ishii H."/>
            <person name="Satoh N."/>
            <person name="Nishiyama T."/>
            <person name="Hasebe M."/>
            <person name="Maruyama T."/>
            <person name="Minagawa J."/>
            <person name="Obokata J."/>
            <person name="Shigenobu S."/>
        </authorList>
    </citation>
    <scope>NUCLEOTIDE SEQUENCE [LARGE SCALE GENOMIC DNA]</scope>
</reference>
<organism evidence="2 3">
    <name type="scientific">Plakobranchus ocellatus</name>
    <dbReference type="NCBI Taxonomy" id="259542"/>
    <lineage>
        <taxon>Eukaryota</taxon>
        <taxon>Metazoa</taxon>
        <taxon>Spiralia</taxon>
        <taxon>Lophotrochozoa</taxon>
        <taxon>Mollusca</taxon>
        <taxon>Gastropoda</taxon>
        <taxon>Heterobranchia</taxon>
        <taxon>Euthyneura</taxon>
        <taxon>Panpulmonata</taxon>
        <taxon>Sacoglossa</taxon>
        <taxon>Placobranchoidea</taxon>
        <taxon>Plakobranchidae</taxon>
        <taxon>Plakobranchus</taxon>
    </lineage>
</organism>
<keyword evidence="3" id="KW-1185">Reference proteome</keyword>
<accession>A0AAV4A6N6</accession>
<dbReference type="AlphaFoldDB" id="A0AAV4A6N6"/>
<proteinExistence type="predicted"/>
<feature type="compositionally biased region" description="Polar residues" evidence="1">
    <location>
        <begin position="86"/>
        <end position="107"/>
    </location>
</feature>